<keyword evidence="3 6" id="KW-0479">Metal-binding</keyword>
<keyword evidence="8" id="KW-1185">Reference proteome</keyword>
<organism evidence="7 8">
    <name type="scientific">Dreissena polymorpha</name>
    <name type="common">Zebra mussel</name>
    <name type="synonym">Mytilus polymorpha</name>
    <dbReference type="NCBI Taxonomy" id="45954"/>
    <lineage>
        <taxon>Eukaryota</taxon>
        <taxon>Metazoa</taxon>
        <taxon>Spiralia</taxon>
        <taxon>Lophotrochozoa</taxon>
        <taxon>Mollusca</taxon>
        <taxon>Bivalvia</taxon>
        <taxon>Autobranchia</taxon>
        <taxon>Heteroconchia</taxon>
        <taxon>Euheterodonta</taxon>
        <taxon>Imparidentia</taxon>
        <taxon>Neoheterodontei</taxon>
        <taxon>Myida</taxon>
        <taxon>Dreissenoidea</taxon>
        <taxon>Dreissenidae</taxon>
        <taxon>Dreissena</taxon>
    </lineage>
</organism>
<keyword evidence="2 6" id="KW-0349">Heme</keyword>
<gene>
    <name evidence="7" type="ORF">DPMN_128370</name>
</gene>
<evidence type="ECO:0000256" key="2">
    <source>
        <dbReference type="ARBA" id="ARBA00022617"/>
    </source>
</evidence>
<evidence type="ECO:0000256" key="5">
    <source>
        <dbReference type="ARBA" id="ARBA00023221"/>
    </source>
</evidence>
<evidence type="ECO:0000256" key="3">
    <source>
        <dbReference type="ARBA" id="ARBA00022723"/>
    </source>
</evidence>
<evidence type="ECO:0000313" key="8">
    <source>
        <dbReference type="Proteomes" id="UP000828390"/>
    </source>
</evidence>
<protein>
    <recommendedName>
        <fullName evidence="9">Cytochrome P450</fullName>
    </recommendedName>
</protein>
<accession>A0A9D4GZE1</accession>
<dbReference type="GO" id="GO:0008202">
    <property type="term" value="P:steroid metabolic process"/>
    <property type="evidence" value="ECO:0007669"/>
    <property type="project" value="UniProtKB-KW"/>
</dbReference>
<keyword evidence="4 6" id="KW-0408">Iron</keyword>
<evidence type="ECO:0000256" key="1">
    <source>
        <dbReference type="ARBA" id="ARBA00010617"/>
    </source>
</evidence>
<dbReference type="InterPro" id="IPR036396">
    <property type="entry name" value="Cyt_P450_sf"/>
</dbReference>
<comment type="similarity">
    <text evidence="1">Belongs to the cytochrome P450 family.</text>
</comment>
<dbReference type="InterPro" id="IPR001128">
    <property type="entry name" value="Cyt_P450"/>
</dbReference>
<dbReference type="AlphaFoldDB" id="A0A9D4GZE1"/>
<sequence>MGKKIEELGPLYTIHCMGQTLHVLTKPELYQTFFDSPNLDFEETVFDAITKAGLINKALFIERHTKLYHAVKSAVSPLRSDHVSATMCHKFREQCRQFINIGVETSLFDIIKKCMYLPIIQALYGDNVGFRNKEHYLKFMQAFERFDRDFELGVQLPSIFTPKWKQARNYLLKFMISKFDEESKRGHDLTLFDELKIVTGEDAPNYAMMVMLAALSNAVPVAFWTLAYVLSNERVNNKLRAELDELLAENNYDFNPELNSADLKRLPYLSCCIQEALRLCAEGVVGRRVVKDFKLMGYDVPKGGMVVLCPYWAHRDERFFPDPLTFTPERWESIPINRMSYKQGFIAFGGGKSQCPGRFFGYMVIQKCVASFLLQYNCTAHSPVPKFSMQHLVGVQHPMEDFKVTCNYR</sequence>
<keyword evidence="5" id="KW-0443">Lipid metabolism</keyword>
<comment type="cofactor">
    <cofactor evidence="6">
        <name>heme</name>
        <dbReference type="ChEBI" id="CHEBI:30413"/>
    </cofactor>
</comment>
<evidence type="ECO:0000313" key="7">
    <source>
        <dbReference type="EMBL" id="KAH3826464.1"/>
    </source>
</evidence>
<dbReference type="SUPFAM" id="SSF48264">
    <property type="entry name" value="Cytochrome P450"/>
    <property type="match status" value="1"/>
</dbReference>
<dbReference type="GO" id="GO:0020037">
    <property type="term" value="F:heme binding"/>
    <property type="evidence" value="ECO:0007669"/>
    <property type="project" value="InterPro"/>
</dbReference>
<evidence type="ECO:0008006" key="9">
    <source>
        <dbReference type="Google" id="ProtNLM"/>
    </source>
</evidence>
<dbReference type="PANTHER" id="PTHR24304">
    <property type="entry name" value="CYTOCHROME P450 FAMILY 7"/>
    <property type="match status" value="1"/>
</dbReference>
<evidence type="ECO:0000256" key="4">
    <source>
        <dbReference type="ARBA" id="ARBA00023004"/>
    </source>
</evidence>
<dbReference type="InterPro" id="IPR050529">
    <property type="entry name" value="CYP450_sterol_14alpha_dmase"/>
</dbReference>
<reference evidence="7" key="2">
    <citation type="submission" date="2020-11" db="EMBL/GenBank/DDBJ databases">
        <authorList>
            <person name="McCartney M.A."/>
            <person name="Auch B."/>
            <person name="Kono T."/>
            <person name="Mallez S."/>
            <person name="Becker A."/>
            <person name="Gohl D.M."/>
            <person name="Silverstein K.A.T."/>
            <person name="Koren S."/>
            <person name="Bechman K.B."/>
            <person name="Herman A."/>
            <person name="Abrahante J.E."/>
            <person name="Garbe J."/>
        </authorList>
    </citation>
    <scope>NUCLEOTIDE SEQUENCE</scope>
    <source>
        <strain evidence="7">Duluth1</strain>
        <tissue evidence="7">Whole animal</tissue>
    </source>
</reference>
<name>A0A9D4GZE1_DREPO</name>
<dbReference type="Proteomes" id="UP000828390">
    <property type="component" value="Unassembled WGS sequence"/>
</dbReference>
<comment type="caution">
    <text evidence="7">The sequence shown here is derived from an EMBL/GenBank/DDBJ whole genome shotgun (WGS) entry which is preliminary data.</text>
</comment>
<dbReference type="PANTHER" id="PTHR24304:SF2">
    <property type="entry name" value="24-HYDROXYCHOLESTEROL 7-ALPHA-HYDROXYLASE"/>
    <property type="match status" value="1"/>
</dbReference>
<dbReference type="InterPro" id="IPR002403">
    <property type="entry name" value="Cyt_P450_E_grp-IV"/>
</dbReference>
<dbReference type="Pfam" id="PF00067">
    <property type="entry name" value="p450"/>
    <property type="match status" value="1"/>
</dbReference>
<dbReference type="GO" id="GO:0016705">
    <property type="term" value="F:oxidoreductase activity, acting on paired donors, with incorporation or reduction of molecular oxygen"/>
    <property type="evidence" value="ECO:0007669"/>
    <property type="project" value="InterPro"/>
</dbReference>
<feature type="binding site" description="axial binding residue" evidence="6">
    <location>
        <position position="355"/>
    </location>
    <ligand>
        <name>heme</name>
        <dbReference type="ChEBI" id="CHEBI:30413"/>
    </ligand>
    <ligandPart>
        <name>Fe</name>
        <dbReference type="ChEBI" id="CHEBI:18248"/>
    </ligandPart>
</feature>
<evidence type="ECO:0000256" key="6">
    <source>
        <dbReference type="PIRSR" id="PIRSR602403-1"/>
    </source>
</evidence>
<proteinExistence type="inferred from homology"/>
<dbReference type="Gene3D" id="1.10.630.10">
    <property type="entry name" value="Cytochrome P450"/>
    <property type="match status" value="1"/>
</dbReference>
<dbReference type="GO" id="GO:0008395">
    <property type="term" value="F:steroid hydroxylase activity"/>
    <property type="evidence" value="ECO:0007669"/>
    <property type="project" value="TreeGrafter"/>
</dbReference>
<dbReference type="PRINTS" id="PR00465">
    <property type="entry name" value="EP450IV"/>
</dbReference>
<keyword evidence="5" id="KW-0753">Steroid metabolism</keyword>
<dbReference type="EMBL" id="JAIWYP010000005">
    <property type="protein sequence ID" value="KAH3826464.1"/>
    <property type="molecule type" value="Genomic_DNA"/>
</dbReference>
<reference evidence="7" key="1">
    <citation type="journal article" date="2019" name="bioRxiv">
        <title>The Genome of the Zebra Mussel, Dreissena polymorpha: A Resource for Invasive Species Research.</title>
        <authorList>
            <person name="McCartney M.A."/>
            <person name="Auch B."/>
            <person name="Kono T."/>
            <person name="Mallez S."/>
            <person name="Zhang Y."/>
            <person name="Obille A."/>
            <person name="Becker A."/>
            <person name="Abrahante J.E."/>
            <person name="Garbe J."/>
            <person name="Badalamenti J.P."/>
            <person name="Herman A."/>
            <person name="Mangelson H."/>
            <person name="Liachko I."/>
            <person name="Sullivan S."/>
            <person name="Sone E.D."/>
            <person name="Koren S."/>
            <person name="Silverstein K.A.T."/>
            <person name="Beckman K.B."/>
            <person name="Gohl D.M."/>
        </authorList>
    </citation>
    <scope>NUCLEOTIDE SEQUENCE</scope>
    <source>
        <strain evidence="7">Duluth1</strain>
        <tissue evidence="7">Whole animal</tissue>
    </source>
</reference>
<dbReference type="GO" id="GO:0005506">
    <property type="term" value="F:iron ion binding"/>
    <property type="evidence" value="ECO:0007669"/>
    <property type="project" value="InterPro"/>
</dbReference>